<dbReference type="EMBL" id="JAVFCB010000004">
    <property type="protein sequence ID" value="MDQ4213868.1"/>
    <property type="molecule type" value="Genomic_DNA"/>
</dbReference>
<name>A0ABU0XFI3_9MICO</name>
<dbReference type="RefSeq" id="WP_308488816.1">
    <property type="nucleotide sequence ID" value="NZ_JAVFCB010000004.1"/>
</dbReference>
<dbReference type="PANTHER" id="PTHR39441:SF1">
    <property type="entry name" value="DUF2252 DOMAIN-CONTAINING PROTEIN"/>
    <property type="match status" value="1"/>
</dbReference>
<keyword evidence="2" id="KW-1185">Reference proteome</keyword>
<accession>A0ABU0XFI3</accession>
<reference evidence="1 2" key="1">
    <citation type="submission" date="2023-08" db="EMBL/GenBank/DDBJ databases">
        <title>Microbacterium sp. nov., isolated from a waste landfill.</title>
        <authorList>
            <person name="Wen W."/>
        </authorList>
    </citation>
    <scope>NUCLEOTIDE SEQUENCE [LARGE SCALE GENOMIC DNA]</scope>
    <source>
        <strain evidence="1 2">ASV81</strain>
    </source>
</reference>
<dbReference type="Pfam" id="PF10009">
    <property type="entry name" value="DUF2252"/>
    <property type="match status" value="1"/>
</dbReference>
<gene>
    <name evidence="1" type="ORF">RBR11_08065</name>
</gene>
<organism evidence="1 2">
    <name type="scientific">Microbacterium capsulatum</name>
    <dbReference type="NCBI Taxonomy" id="3041921"/>
    <lineage>
        <taxon>Bacteria</taxon>
        <taxon>Bacillati</taxon>
        <taxon>Actinomycetota</taxon>
        <taxon>Actinomycetes</taxon>
        <taxon>Micrococcales</taxon>
        <taxon>Microbacteriaceae</taxon>
        <taxon>Microbacterium</taxon>
    </lineage>
</organism>
<protein>
    <submittedName>
        <fullName evidence="1">DUF2252 domain-containing protein</fullName>
    </submittedName>
</protein>
<dbReference type="InterPro" id="IPR018721">
    <property type="entry name" value="DUF2252"/>
</dbReference>
<dbReference type="PANTHER" id="PTHR39441">
    <property type="entry name" value="DUF2252 DOMAIN-CONTAINING PROTEIN"/>
    <property type="match status" value="1"/>
</dbReference>
<sequence length="462" mass="50486">MVETNVIGTPALTRAEGLDAGRTARARTPRAALAEITTKGRDPLGILDRQNRSRLADLIPLRTERMAASPFAFYRGTAALMAADFAREPNTGILVPSCGDAHIGNFGFFASPQRTLLFDLNDFDEAAWAPWEWDLKRLVASIVIGAREARGSAVADQAARSGVIAYARALRAAIDADPLQRYFAHFDASTRLEGLDADSRQDLQTAIAAAEKRTGKRAARRLTVKGADGHLRFVEQPPVMTHADPDIRSISDRAFRQYAESANVDVQLLLRQYRVRDVARRVVGVGSVGTRCYLAVLGTPDAEPMILQVKEAARSVLAEYGGIDQPADLQQLIEARGEGARVVGMQRVLQAFSDPFLGHIRGTEQDYYVRQFHDMKGSIDTDVIEDEGYREYAIACAITLARAHAQAPAATAVSGYVGKGRRLAEVLVGWANAYADLAAEDYRAFVAQAQRNKTKRKKESTA</sequence>
<evidence type="ECO:0000313" key="2">
    <source>
        <dbReference type="Proteomes" id="UP001230289"/>
    </source>
</evidence>
<proteinExistence type="predicted"/>
<comment type="caution">
    <text evidence="1">The sequence shown here is derived from an EMBL/GenBank/DDBJ whole genome shotgun (WGS) entry which is preliminary data.</text>
</comment>
<evidence type="ECO:0000313" key="1">
    <source>
        <dbReference type="EMBL" id="MDQ4213868.1"/>
    </source>
</evidence>
<dbReference type="Proteomes" id="UP001230289">
    <property type="component" value="Unassembled WGS sequence"/>
</dbReference>